<evidence type="ECO:0000256" key="2">
    <source>
        <dbReference type="ARBA" id="ARBA00010446"/>
    </source>
</evidence>
<proteinExistence type="inferred from homology"/>
<evidence type="ECO:0000313" key="7">
    <source>
        <dbReference type="EMBL" id="KAK7676945.1"/>
    </source>
</evidence>
<protein>
    <recommendedName>
        <fullName evidence="6">Hydrophobin</fullName>
    </recommendedName>
</protein>
<evidence type="ECO:0000256" key="5">
    <source>
        <dbReference type="ARBA" id="ARBA00023157"/>
    </source>
</evidence>
<comment type="subcellular location">
    <subcellularLocation>
        <location evidence="1 6">Secreted</location>
        <location evidence="1 6">Cell wall</location>
    </subcellularLocation>
</comment>
<evidence type="ECO:0000256" key="3">
    <source>
        <dbReference type="ARBA" id="ARBA00022512"/>
    </source>
</evidence>
<gene>
    <name evidence="7" type="ORF">QCA50_020063</name>
</gene>
<evidence type="ECO:0000313" key="8">
    <source>
        <dbReference type="Proteomes" id="UP001385951"/>
    </source>
</evidence>
<name>A0AAW0FJW5_9APHY</name>
<dbReference type="SMART" id="SM00075">
    <property type="entry name" value="HYDRO"/>
    <property type="match status" value="1"/>
</dbReference>
<dbReference type="Proteomes" id="UP001385951">
    <property type="component" value="Unassembled WGS sequence"/>
</dbReference>
<sequence length="107" mass="10688">MLSQLATFTVLSFTLLAVATPVRRQTSCATGPVQCCTSTETSTSAAAQTLLGLLGIVLNDVDVLIGTGCSPISVIGVGNGACSSNAVCCTDNSHGNLISIGCVPITL</sequence>
<keyword evidence="3 6" id="KW-0134">Cell wall</keyword>
<comment type="similarity">
    <text evidence="2 6">Belongs to the fungal hydrophobin family.</text>
</comment>
<dbReference type="Pfam" id="PF01185">
    <property type="entry name" value="Hydrophobin"/>
    <property type="match status" value="1"/>
</dbReference>
<dbReference type="GO" id="GO:0009277">
    <property type="term" value="C:fungal-type cell wall"/>
    <property type="evidence" value="ECO:0007669"/>
    <property type="project" value="InterPro"/>
</dbReference>
<dbReference type="EMBL" id="JASBNA010000099">
    <property type="protein sequence ID" value="KAK7676945.1"/>
    <property type="molecule type" value="Genomic_DNA"/>
</dbReference>
<keyword evidence="5 6" id="KW-1015">Disulfide bond</keyword>
<reference evidence="7 8" key="1">
    <citation type="submission" date="2022-09" db="EMBL/GenBank/DDBJ databases">
        <authorList>
            <person name="Palmer J.M."/>
        </authorList>
    </citation>
    <scope>NUCLEOTIDE SEQUENCE [LARGE SCALE GENOMIC DNA]</scope>
    <source>
        <strain evidence="7 8">DSM 7382</strain>
    </source>
</reference>
<dbReference type="InterPro" id="IPR001338">
    <property type="entry name" value="Class_I_Hydrophobin"/>
</dbReference>
<keyword evidence="4 6" id="KW-0964">Secreted</keyword>
<dbReference type="CDD" id="cd23507">
    <property type="entry name" value="hydrophobin_I"/>
    <property type="match status" value="1"/>
</dbReference>
<organism evidence="7 8">
    <name type="scientific">Cerrena zonata</name>
    <dbReference type="NCBI Taxonomy" id="2478898"/>
    <lineage>
        <taxon>Eukaryota</taxon>
        <taxon>Fungi</taxon>
        <taxon>Dikarya</taxon>
        <taxon>Basidiomycota</taxon>
        <taxon>Agaricomycotina</taxon>
        <taxon>Agaricomycetes</taxon>
        <taxon>Polyporales</taxon>
        <taxon>Cerrenaceae</taxon>
        <taxon>Cerrena</taxon>
    </lineage>
</organism>
<feature type="chain" id="PRO_5043109364" description="Hydrophobin" evidence="6">
    <location>
        <begin position="20"/>
        <end position="107"/>
    </location>
</feature>
<accession>A0AAW0FJW5</accession>
<evidence type="ECO:0000256" key="1">
    <source>
        <dbReference type="ARBA" id="ARBA00004191"/>
    </source>
</evidence>
<comment type="caution">
    <text evidence="7">The sequence shown here is derived from an EMBL/GenBank/DDBJ whole genome shotgun (WGS) entry which is preliminary data.</text>
</comment>
<feature type="signal peptide" evidence="6">
    <location>
        <begin position="1"/>
        <end position="19"/>
    </location>
</feature>
<keyword evidence="6" id="KW-0732">Signal</keyword>
<dbReference type="AlphaFoldDB" id="A0AAW0FJW5"/>
<evidence type="ECO:0000256" key="4">
    <source>
        <dbReference type="ARBA" id="ARBA00022525"/>
    </source>
</evidence>
<evidence type="ECO:0000256" key="6">
    <source>
        <dbReference type="RuleBase" id="RU365009"/>
    </source>
</evidence>
<keyword evidence="8" id="KW-1185">Reference proteome</keyword>
<dbReference type="GO" id="GO:0005199">
    <property type="term" value="F:structural constituent of cell wall"/>
    <property type="evidence" value="ECO:0007669"/>
    <property type="project" value="InterPro"/>
</dbReference>